<feature type="domain" description="SnoaL-like" evidence="1">
    <location>
        <begin position="8"/>
        <end position="119"/>
    </location>
</feature>
<dbReference type="OrthoDB" id="582835at2"/>
<dbReference type="InterPro" id="IPR011721">
    <property type="entry name" value="CHP02096"/>
</dbReference>
<comment type="caution">
    <text evidence="2">The sequence shown here is derived from an EMBL/GenBank/DDBJ whole genome shotgun (WGS) entry which is preliminary data.</text>
</comment>
<keyword evidence="3" id="KW-1185">Reference proteome</keyword>
<gene>
    <name evidence="2" type="ORF">EXY23_07645</name>
</gene>
<dbReference type="Gene3D" id="3.10.450.50">
    <property type="match status" value="1"/>
</dbReference>
<sequence>MTETERLIRAYYAAFDAGDREAMLALLAEDVAHDINQGPREVGKDAFRAFLAKMDHSYRERIRDLVVMVDASGARAAAEFLVEGEYLATDPGLPEARGQRYSLPAGAFLAVAEGRITRVTTYYNLPDWIRQVGG</sequence>
<dbReference type="EMBL" id="SKBM01000005">
    <property type="protein sequence ID" value="TCZ64506.1"/>
    <property type="molecule type" value="Genomic_DNA"/>
</dbReference>
<accession>A0A4R4DUC7</accession>
<dbReference type="Pfam" id="PF12680">
    <property type="entry name" value="SnoaL_2"/>
    <property type="match status" value="1"/>
</dbReference>
<dbReference type="CDD" id="cd00531">
    <property type="entry name" value="NTF2_like"/>
    <property type="match status" value="1"/>
</dbReference>
<evidence type="ECO:0000313" key="2">
    <source>
        <dbReference type="EMBL" id="TCZ64506.1"/>
    </source>
</evidence>
<reference evidence="2 3" key="1">
    <citation type="submission" date="2019-03" db="EMBL/GenBank/DDBJ databases">
        <title>Paracraurococcus aquatilis NE82 genome sequence.</title>
        <authorList>
            <person name="Zhao Y."/>
            <person name="Du Z."/>
        </authorList>
    </citation>
    <scope>NUCLEOTIDE SEQUENCE [LARGE SCALE GENOMIC DNA]</scope>
    <source>
        <strain evidence="2 3">NE82</strain>
    </source>
</reference>
<dbReference type="InterPro" id="IPR032710">
    <property type="entry name" value="NTF2-like_dom_sf"/>
</dbReference>
<proteinExistence type="predicted"/>
<evidence type="ECO:0000259" key="1">
    <source>
        <dbReference type="Pfam" id="PF12680"/>
    </source>
</evidence>
<dbReference type="AlphaFoldDB" id="A0A4R4DUC7"/>
<dbReference type="InterPro" id="IPR037401">
    <property type="entry name" value="SnoaL-like"/>
</dbReference>
<dbReference type="Proteomes" id="UP000295023">
    <property type="component" value="Unassembled WGS sequence"/>
</dbReference>
<protein>
    <submittedName>
        <fullName evidence="2">Isopropylmalate/homocitrate/citramalate synthase</fullName>
    </submittedName>
</protein>
<evidence type="ECO:0000313" key="3">
    <source>
        <dbReference type="Proteomes" id="UP000295023"/>
    </source>
</evidence>
<dbReference type="RefSeq" id="WP_132286495.1">
    <property type="nucleotide sequence ID" value="NZ_SKBM01000005.1"/>
</dbReference>
<dbReference type="NCBIfam" id="TIGR02096">
    <property type="entry name" value="ketosteroid isomerase-related protein"/>
    <property type="match status" value="1"/>
</dbReference>
<dbReference type="SUPFAM" id="SSF54427">
    <property type="entry name" value="NTF2-like"/>
    <property type="match status" value="1"/>
</dbReference>
<name>A0A4R4DUC7_9PROT</name>
<organism evidence="2 3">
    <name type="scientific">Roseicella aquatilis</name>
    <dbReference type="NCBI Taxonomy" id="2527868"/>
    <lineage>
        <taxon>Bacteria</taxon>
        <taxon>Pseudomonadati</taxon>
        <taxon>Pseudomonadota</taxon>
        <taxon>Alphaproteobacteria</taxon>
        <taxon>Acetobacterales</taxon>
        <taxon>Roseomonadaceae</taxon>
        <taxon>Roseicella</taxon>
    </lineage>
</organism>